<keyword evidence="1" id="KW-0813">Transport</keyword>
<dbReference type="SUPFAM" id="SSF52540">
    <property type="entry name" value="P-loop containing nucleoside triphosphate hydrolases"/>
    <property type="match status" value="1"/>
</dbReference>
<evidence type="ECO:0000313" key="5">
    <source>
        <dbReference type="EMBL" id="CZQ87498.1"/>
    </source>
</evidence>
<reference evidence="6 8" key="2">
    <citation type="submission" date="2016-10" db="EMBL/GenBank/DDBJ databases">
        <authorList>
            <person name="Varghese N."/>
            <person name="Submissions S."/>
        </authorList>
    </citation>
    <scope>NUCLEOTIDE SEQUENCE [LARGE SCALE GENOMIC DNA]</scope>
    <source>
        <strain evidence="6 8">DSM 2094</strain>
    </source>
</reference>
<organism evidence="6 8">
    <name type="scientific">Trichococcus flocculiformis</name>
    <dbReference type="NCBI Taxonomy" id="82803"/>
    <lineage>
        <taxon>Bacteria</taxon>
        <taxon>Bacillati</taxon>
        <taxon>Bacillota</taxon>
        <taxon>Bacilli</taxon>
        <taxon>Lactobacillales</taxon>
        <taxon>Carnobacteriaceae</taxon>
        <taxon>Trichococcus</taxon>
    </lineage>
</organism>
<keyword evidence="2" id="KW-0547">Nucleotide-binding</keyword>
<dbReference type="InterPro" id="IPR003439">
    <property type="entry name" value="ABC_transporter-like_ATP-bd"/>
</dbReference>
<dbReference type="PROSITE" id="PS50893">
    <property type="entry name" value="ABC_TRANSPORTER_2"/>
    <property type="match status" value="1"/>
</dbReference>
<keyword evidence="7" id="KW-1185">Reference proteome</keyword>
<dbReference type="GO" id="GO:0016887">
    <property type="term" value="F:ATP hydrolysis activity"/>
    <property type="evidence" value="ECO:0007669"/>
    <property type="project" value="InterPro"/>
</dbReference>
<evidence type="ECO:0000313" key="7">
    <source>
        <dbReference type="Proteomes" id="UP000195947"/>
    </source>
</evidence>
<evidence type="ECO:0000313" key="8">
    <source>
        <dbReference type="Proteomes" id="UP000199686"/>
    </source>
</evidence>
<dbReference type="PANTHER" id="PTHR42939">
    <property type="entry name" value="ABC TRANSPORTER ATP-BINDING PROTEIN ALBC-RELATED"/>
    <property type="match status" value="1"/>
</dbReference>
<dbReference type="AlphaFoldDB" id="A0AB38BG66"/>
<dbReference type="RefSeq" id="WP_177187489.1">
    <property type="nucleotide sequence ID" value="NZ_FJMZ01000006.1"/>
</dbReference>
<dbReference type="SMART" id="SM00382">
    <property type="entry name" value="AAA"/>
    <property type="match status" value="1"/>
</dbReference>
<dbReference type="GO" id="GO:0005524">
    <property type="term" value="F:ATP binding"/>
    <property type="evidence" value="ECO:0007669"/>
    <property type="project" value="UniProtKB-KW"/>
</dbReference>
<dbReference type="PANTHER" id="PTHR42939:SF1">
    <property type="entry name" value="ABC TRANSPORTER ATP-BINDING PROTEIN ALBC-RELATED"/>
    <property type="match status" value="1"/>
</dbReference>
<dbReference type="Proteomes" id="UP000199686">
    <property type="component" value="Unassembled WGS sequence"/>
</dbReference>
<dbReference type="Pfam" id="PF00005">
    <property type="entry name" value="ABC_tran"/>
    <property type="match status" value="1"/>
</dbReference>
<dbReference type="Proteomes" id="UP000195947">
    <property type="component" value="Unassembled WGS sequence"/>
</dbReference>
<accession>A0AB38BG66</accession>
<sequence>MIEINNLTIKITETSILKDVSLSISENKIVGLIAPNGTGKTTFLKSIAGLVSKKGKVLLNSCDLIENRSMYLKQIFFVESNENIYSNLTAMDHLEYIKSTWESAVNITEVLASLGMEKYKAIPIKKLSLGMKQHVLIAMYVVSDAPVLLLDEPMNGLDPASLTIVNNLLVELKERGKIIIFSSHNLSNINEICDEFLFMHNEKLVLVKANTHNIQEIYDEFYIKGAQ</sequence>
<keyword evidence="3 6" id="KW-0067">ATP-binding</keyword>
<evidence type="ECO:0000256" key="2">
    <source>
        <dbReference type="ARBA" id="ARBA00022741"/>
    </source>
</evidence>
<dbReference type="Gene3D" id="3.40.50.300">
    <property type="entry name" value="P-loop containing nucleotide triphosphate hydrolases"/>
    <property type="match status" value="1"/>
</dbReference>
<dbReference type="InterPro" id="IPR051782">
    <property type="entry name" value="ABC_Transporter_VariousFunc"/>
</dbReference>
<evidence type="ECO:0000313" key="6">
    <source>
        <dbReference type="EMBL" id="SFH63430.1"/>
    </source>
</evidence>
<feature type="domain" description="ABC transporter" evidence="4">
    <location>
        <begin position="2"/>
        <end position="226"/>
    </location>
</feature>
<comment type="caution">
    <text evidence="6">The sequence shown here is derived from an EMBL/GenBank/DDBJ whole genome shotgun (WGS) entry which is preliminary data.</text>
</comment>
<dbReference type="EMBL" id="FOQC01000006">
    <property type="protein sequence ID" value="SFH63430.1"/>
    <property type="molecule type" value="Genomic_DNA"/>
</dbReference>
<proteinExistence type="predicted"/>
<reference evidence="5 7" key="1">
    <citation type="submission" date="2016-02" db="EMBL/GenBank/DDBJ databases">
        <authorList>
            <person name="Strepis N."/>
        </authorList>
    </citation>
    <scope>NUCLEOTIDE SEQUENCE [LARGE SCALE GENOMIC DNA]</scope>
    <source>
        <strain evidence="5">Trichococcus flocculiformis</strain>
    </source>
</reference>
<dbReference type="EMBL" id="FJMZ01000006">
    <property type="protein sequence ID" value="CZQ87498.1"/>
    <property type="molecule type" value="Genomic_DNA"/>
</dbReference>
<gene>
    <name evidence="6" type="ORF">SAMN04488507_100663</name>
    <name evidence="5" type="ORF">TFLO_872</name>
</gene>
<evidence type="ECO:0000259" key="4">
    <source>
        <dbReference type="PROSITE" id="PS50893"/>
    </source>
</evidence>
<protein>
    <submittedName>
        <fullName evidence="6">ABC-2 type transport system ATP-binding protein</fullName>
    </submittedName>
    <submittedName>
        <fullName evidence="5">Abc transporter</fullName>
    </submittedName>
</protein>
<dbReference type="InterPro" id="IPR027417">
    <property type="entry name" value="P-loop_NTPase"/>
</dbReference>
<evidence type="ECO:0000256" key="3">
    <source>
        <dbReference type="ARBA" id="ARBA00022840"/>
    </source>
</evidence>
<evidence type="ECO:0000256" key="1">
    <source>
        <dbReference type="ARBA" id="ARBA00022448"/>
    </source>
</evidence>
<dbReference type="CDD" id="cd03230">
    <property type="entry name" value="ABC_DR_subfamily_A"/>
    <property type="match status" value="1"/>
</dbReference>
<dbReference type="InterPro" id="IPR003593">
    <property type="entry name" value="AAA+_ATPase"/>
</dbReference>
<name>A0AB38BG66_9LACT</name>